<protein>
    <recommendedName>
        <fullName evidence="4 13">Threonylcarbamoyl-AMP synthase</fullName>
        <shortName evidence="13">TC-AMP synthase</shortName>
        <ecNumber evidence="3 13">2.7.7.87</ecNumber>
    </recommendedName>
    <alternativeName>
        <fullName evidence="11 13">L-threonylcarbamoyladenylate synthase</fullName>
    </alternativeName>
</protein>
<evidence type="ECO:0000256" key="7">
    <source>
        <dbReference type="ARBA" id="ARBA00022694"/>
    </source>
</evidence>
<dbReference type="eggNOG" id="COG0009">
    <property type="taxonomic scope" value="Bacteria"/>
</dbReference>
<evidence type="ECO:0000256" key="1">
    <source>
        <dbReference type="ARBA" id="ARBA00004496"/>
    </source>
</evidence>
<evidence type="ECO:0000256" key="13">
    <source>
        <dbReference type="PIRNR" id="PIRNR004930"/>
    </source>
</evidence>
<dbReference type="HOGENOM" id="CLU_031397_0_0_10"/>
<dbReference type="PANTHER" id="PTHR17490:SF16">
    <property type="entry name" value="THREONYLCARBAMOYL-AMP SYNTHASE"/>
    <property type="match status" value="1"/>
</dbReference>
<feature type="binding site" evidence="14">
    <location>
        <position position="109"/>
    </location>
    <ligand>
        <name>ATP</name>
        <dbReference type="ChEBI" id="CHEBI:30616"/>
    </ligand>
</feature>
<evidence type="ECO:0000256" key="11">
    <source>
        <dbReference type="ARBA" id="ARBA00029774"/>
    </source>
</evidence>
<dbReference type="InterPro" id="IPR010923">
    <property type="entry name" value="T(6)A37_SUA5"/>
</dbReference>
<evidence type="ECO:0000256" key="6">
    <source>
        <dbReference type="ARBA" id="ARBA00022679"/>
    </source>
</evidence>
<keyword evidence="6 13" id="KW-0808">Transferase</keyword>
<dbReference type="SUPFAM" id="SSF55821">
    <property type="entry name" value="YrdC/RibB"/>
    <property type="match status" value="1"/>
</dbReference>
<dbReference type="RefSeq" id="WP_014203695.1">
    <property type="nucleotide sequence ID" value="NC_016599.1"/>
</dbReference>
<evidence type="ECO:0000256" key="3">
    <source>
        <dbReference type="ARBA" id="ARBA00012584"/>
    </source>
</evidence>
<evidence type="ECO:0000313" key="16">
    <source>
        <dbReference type="EMBL" id="AEV34348.1"/>
    </source>
</evidence>
<dbReference type="GO" id="GO:0061710">
    <property type="term" value="F:L-threonylcarbamoyladenylate synthase"/>
    <property type="evidence" value="ECO:0007669"/>
    <property type="project" value="UniProtKB-EC"/>
</dbReference>
<comment type="catalytic activity">
    <reaction evidence="12 13">
        <text>L-threonine + hydrogencarbonate + ATP = L-threonylcarbamoyladenylate + diphosphate + H2O</text>
        <dbReference type="Rhea" id="RHEA:36407"/>
        <dbReference type="ChEBI" id="CHEBI:15377"/>
        <dbReference type="ChEBI" id="CHEBI:17544"/>
        <dbReference type="ChEBI" id="CHEBI:30616"/>
        <dbReference type="ChEBI" id="CHEBI:33019"/>
        <dbReference type="ChEBI" id="CHEBI:57926"/>
        <dbReference type="ChEBI" id="CHEBI:73682"/>
        <dbReference type="EC" id="2.7.7.87"/>
    </reaction>
</comment>
<dbReference type="FunFam" id="3.90.870.10:FF:000009">
    <property type="entry name" value="Threonylcarbamoyl-AMP synthase, putative"/>
    <property type="match status" value="1"/>
</dbReference>
<dbReference type="Proteomes" id="UP000005631">
    <property type="component" value="Chromosome"/>
</dbReference>
<dbReference type="AlphaFoldDB" id="G8R5N2"/>
<reference evidence="16 17" key="1">
    <citation type="journal article" date="2012" name="Stand. Genomic Sci.">
        <title>Genome sequence of the orange-pigmented seawater bacterium Owenweeksia hongkongensis type strain (UST20020801(T)).</title>
        <authorList>
            <person name="Riedel T."/>
            <person name="Held B."/>
            <person name="Nolan M."/>
            <person name="Lucas S."/>
            <person name="Lapidus A."/>
            <person name="Tice H."/>
            <person name="Del Rio T.G."/>
            <person name="Cheng J.F."/>
            <person name="Han C."/>
            <person name="Tapia R."/>
            <person name="Goodwin L.A."/>
            <person name="Pitluck S."/>
            <person name="Liolios K."/>
            <person name="Mavromatis K."/>
            <person name="Pagani I."/>
            <person name="Ivanova N."/>
            <person name="Mikhailova N."/>
            <person name="Pati A."/>
            <person name="Chen A."/>
            <person name="Palaniappan K."/>
            <person name="Rohde M."/>
            <person name="Tindall B.J."/>
            <person name="Detter J.C."/>
            <person name="Goker M."/>
            <person name="Woyke T."/>
            <person name="Bristow J."/>
            <person name="Eisen J.A."/>
            <person name="Markowitz V."/>
            <person name="Hugenholtz P."/>
            <person name="Klenk H.P."/>
            <person name="Kyrpides N.C."/>
        </authorList>
    </citation>
    <scope>NUCLEOTIDE SEQUENCE</scope>
    <source>
        <strain evidence="17">DSM 17368 / JCM 12287 / NRRL B-23963</strain>
    </source>
</reference>
<dbReference type="STRING" id="926562.Oweho_3398"/>
<gene>
    <name evidence="16" type="ordered locus">Oweho_3398</name>
</gene>
<dbReference type="PROSITE" id="PS51163">
    <property type="entry name" value="YRDC"/>
    <property type="match status" value="1"/>
</dbReference>
<dbReference type="NCBIfam" id="TIGR00057">
    <property type="entry name" value="L-threonylcarbamoyladenylate synthase"/>
    <property type="match status" value="1"/>
</dbReference>
<evidence type="ECO:0000256" key="10">
    <source>
        <dbReference type="ARBA" id="ARBA00022840"/>
    </source>
</evidence>
<dbReference type="InterPro" id="IPR038385">
    <property type="entry name" value="Sua5/YwlC_C"/>
</dbReference>
<dbReference type="EMBL" id="CP003156">
    <property type="protein sequence ID" value="AEV34348.1"/>
    <property type="molecule type" value="Genomic_DNA"/>
</dbReference>
<dbReference type="Gene3D" id="3.90.870.10">
    <property type="entry name" value="DHBP synthase"/>
    <property type="match status" value="1"/>
</dbReference>
<dbReference type="InterPro" id="IPR017945">
    <property type="entry name" value="DHBP_synth_RibB-like_a/b_dom"/>
</dbReference>
<feature type="binding site" evidence="14">
    <location>
        <position position="223"/>
    </location>
    <ligand>
        <name>ATP</name>
        <dbReference type="ChEBI" id="CHEBI:30616"/>
    </ligand>
</feature>
<feature type="binding site" evidence="14">
    <location>
        <position position="187"/>
    </location>
    <ligand>
        <name>ATP</name>
        <dbReference type="ChEBI" id="CHEBI:30616"/>
    </ligand>
</feature>
<dbReference type="GO" id="GO:0008033">
    <property type="term" value="P:tRNA processing"/>
    <property type="evidence" value="ECO:0007669"/>
    <property type="project" value="UniProtKB-KW"/>
</dbReference>
<dbReference type="Pfam" id="PF03481">
    <property type="entry name" value="Sua5_C"/>
    <property type="match status" value="1"/>
</dbReference>
<proteinExistence type="inferred from homology"/>
<feature type="binding site" evidence="14">
    <location>
        <position position="59"/>
    </location>
    <ligand>
        <name>ATP</name>
        <dbReference type="ChEBI" id="CHEBI:30616"/>
    </ligand>
</feature>
<name>G8R5N2_OWEHD</name>
<keyword evidence="5 13" id="KW-0963">Cytoplasm</keyword>
<dbReference type="KEGG" id="oho:Oweho_3398"/>
<dbReference type="GO" id="GO:0000049">
    <property type="term" value="F:tRNA binding"/>
    <property type="evidence" value="ECO:0007669"/>
    <property type="project" value="TreeGrafter"/>
</dbReference>
<organism evidence="16 17">
    <name type="scientific">Owenweeksia hongkongensis (strain DSM 17368 / CIP 108786 / JCM 12287 / NRRL B-23963 / UST20020801)</name>
    <dbReference type="NCBI Taxonomy" id="926562"/>
    <lineage>
        <taxon>Bacteria</taxon>
        <taxon>Pseudomonadati</taxon>
        <taxon>Bacteroidota</taxon>
        <taxon>Flavobacteriia</taxon>
        <taxon>Flavobacteriales</taxon>
        <taxon>Owenweeksiaceae</taxon>
        <taxon>Owenweeksia</taxon>
    </lineage>
</organism>
<dbReference type="EC" id="2.7.7.87" evidence="3 13"/>
<evidence type="ECO:0000256" key="2">
    <source>
        <dbReference type="ARBA" id="ARBA00007663"/>
    </source>
</evidence>
<evidence type="ECO:0000259" key="15">
    <source>
        <dbReference type="PROSITE" id="PS51163"/>
    </source>
</evidence>
<dbReference type="Gene3D" id="3.40.50.11030">
    <property type="entry name" value="Threonylcarbamoyl-AMP synthase, C-terminal domain"/>
    <property type="match status" value="1"/>
</dbReference>
<keyword evidence="9 13" id="KW-0547">Nucleotide-binding</keyword>
<keyword evidence="10 13" id="KW-0067">ATP-binding</keyword>
<keyword evidence="8 13" id="KW-0548">Nucleotidyltransferase</keyword>
<dbReference type="GO" id="GO:0005524">
    <property type="term" value="F:ATP binding"/>
    <property type="evidence" value="ECO:0007669"/>
    <property type="project" value="UniProtKB-UniRule"/>
</dbReference>
<keyword evidence="7 13" id="KW-0819">tRNA processing</keyword>
<feature type="binding site" evidence="14">
    <location>
        <position position="143"/>
    </location>
    <ligand>
        <name>ATP</name>
        <dbReference type="ChEBI" id="CHEBI:30616"/>
    </ligand>
</feature>
<dbReference type="GO" id="GO:0003725">
    <property type="term" value="F:double-stranded RNA binding"/>
    <property type="evidence" value="ECO:0007669"/>
    <property type="project" value="UniProtKB-UniRule"/>
</dbReference>
<dbReference type="GO" id="GO:0005737">
    <property type="term" value="C:cytoplasm"/>
    <property type="evidence" value="ECO:0007669"/>
    <property type="project" value="UniProtKB-SubCell"/>
</dbReference>
<feature type="domain" description="YrdC-like" evidence="15">
    <location>
        <begin position="5"/>
        <end position="191"/>
    </location>
</feature>
<evidence type="ECO:0000256" key="8">
    <source>
        <dbReference type="ARBA" id="ARBA00022695"/>
    </source>
</evidence>
<dbReference type="PANTHER" id="PTHR17490">
    <property type="entry name" value="SUA5"/>
    <property type="match status" value="1"/>
</dbReference>
<feature type="binding site" evidence="14">
    <location>
        <position position="133"/>
    </location>
    <ligand>
        <name>L-threonine</name>
        <dbReference type="ChEBI" id="CHEBI:57926"/>
    </ligand>
</feature>
<accession>G8R5N2</accession>
<feature type="binding site" evidence="14">
    <location>
        <position position="50"/>
    </location>
    <ligand>
        <name>ATP</name>
        <dbReference type="ChEBI" id="CHEBI:30616"/>
    </ligand>
</feature>
<dbReference type="GO" id="GO:0006450">
    <property type="term" value="P:regulation of translational fidelity"/>
    <property type="evidence" value="ECO:0007669"/>
    <property type="project" value="TreeGrafter"/>
</dbReference>
<comment type="similarity">
    <text evidence="2 13">Belongs to the SUA5 family.</text>
</comment>
<evidence type="ECO:0000256" key="12">
    <source>
        <dbReference type="ARBA" id="ARBA00048366"/>
    </source>
</evidence>
<sequence length="317" mass="34192">MAKISTNISEAQALLEKGELVAIPTETVYGLAANALNTEAVASIFEAKGRPHFDPLIVHLYGKSQLNELCQNIPDVFYRLYETFSPGPITYILKKKEIIPDLVTSGNDTVGIRFPNHPLTRELLFESGLPLAAPSANPFGYVSPTTAQHVENQLGKRIPYILDGGPCSVGIESTIIDLSTGTPKILRLGGLALEEIEEVTGKIEVSTHSSSNPQAPGMLSSHYSPGKKLMIGNIEELLKTHSGKSTAIISLSKTFEGIPIENQKVLSPSGDLKLAAANLFKVLRELDKENIDVILAELMPNIGLGPAINDRLKRAAH</sequence>
<dbReference type="InterPro" id="IPR006070">
    <property type="entry name" value="Sua5-like_dom"/>
</dbReference>
<feature type="binding site" evidence="14">
    <location>
        <position position="135"/>
    </location>
    <ligand>
        <name>ATP</name>
        <dbReference type="ChEBI" id="CHEBI:30616"/>
    </ligand>
</feature>
<dbReference type="InterPro" id="IPR050156">
    <property type="entry name" value="TC-AMP_synthase_SUA5"/>
</dbReference>
<evidence type="ECO:0000256" key="14">
    <source>
        <dbReference type="PIRSR" id="PIRSR004930-1"/>
    </source>
</evidence>
<dbReference type="InterPro" id="IPR005145">
    <property type="entry name" value="Sua5_C"/>
</dbReference>
<keyword evidence="17" id="KW-1185">Reference proteome</keyword>
<evidence type="ECO:0000256" key="4">
    <source>
        <dbReference type="ARBA" id="ARBA00015492"/>
    </source>
</evidence>
<evidence type="ECO:0000256" key="9">
    <source>
        <dbReference type="ARBA" id="ARBA00022741"/>
    </source>
</evidence>
<comment type="function">
    <text evidence="13">Required for the formation of a threonylcarbamoyl group on adenosine at position 37 (t(6)A37) in tRNAs that read codons beginning with adenine.</text>
</comment>
<dbReference type="Pfam" id="PF01300">
    <property type="entry name" value="Sua5_yciO_yrdC"/>
    <property type="match status" value="1"/>
</dbReference>
<dbReference type="PIRSF" id="PIRSF004930">
    <property type="entry name" value="Tln_factor_SUA5"/>
    <property type="match status" value="1"/>
</dbReference>
<dbReference type="OrthoDB" id="9814580at2"/>
<feature type="binding site" evidence="14">
    <location>
        <position position="27"/>
    </location>
    <ligand>
        <name>L-threonine</name>
        <dbReference type="ChEBI" id="CHEBI:57926"/>
    </ligand>
</feature>
<feature type="binding site" evidence="14">
    <location>
        <position position="173"/>
    </location>
    <ligand>
        <name>L-threonine</name>
        <dbReference type="ChEBI" id="CHEBI:57926"/>
    </ligand>
</feature>
<evidence type="ECO:0000313" key="17">
    <source>
        <dbReference type="Proteomes" id="UP000005631"/>
    </source>
</evidence>
<comment type="subcellular location">
    <subcellularLocation>
        <location evidence="1 13">Cytoplasm</location>
    </subcellularLocation>
</comment>
<feature type="binding site" evidence="14">
    <location>
        <position position="113"/>
    </location>
    <ligand>
        <name>L-threonine</name>
        <dbReference type="ChEBI" id="CHEBI:57926"/>
    </ligand>
</feature>
<evidence type="ECO:0000256" key="5">
    <source>
        <dbReference type="ARBA" id="ARBA00022490"/>
    </source>
</evidence>